<proteinExistence type="predicted"/>
<organism evidence="1 2">
    <name type="scientific">Curvularia kusanoi</name>
    <name type="common">Cochliobolus kusanoi</name>
    <dbReference type="NCBI Taxonomy" id="90978"/>
    <lineage>
        <taxon>Eukaryota</taxon>
        <taxon>Fungi</taxon>
        <taxon>Dikarya</taxon>
        <taxon>Ascomycota</taxon>
        <taxon>Pezizomycotina</taxon>
        <taxon>Dothideomycetes</taxon>
        <taxon>Pleosporomycetidae</taxon>
        <taxon>Pleosporales</taxon>
        <taxon>Pleosporineae</taxon>
        <taxon>Pleosporaceae</taxon>
        <taxon>Curvularia</taxon>
    </lineage>
</organism>
<keyword evidence="2" id="KW-1185">Reference proteome</keyword>
<dbReference type="EMBL" id="SWKU01000002">
    <property type="protein sequence ID" value="KAF3009914.1"/>
    <property type="molecule type" value="Genomic_DNA"/>
</dbReference>
<dbReference type="AlphaFoldDB" id="A0A9P4TP03"/>
<gene>
    <name evidence="1" type="ORF">E8E13_010948</name>
</gene>
<name>A0A9P4TP03_CURKU</name>
<dbReference type="Proteomes" id="UP000801428">
    <property type="component" value="Unassembled WGS sequence"/>
</dbReference>
<evidence type="ECO:0000313" key="1">
    <source>
        <dbReference type="EMBL" id="KAF3009914.1"/>
    </source>
</evidence>
<evidence type="ECO:0000313" key="2">
    <source>
        <dbReference type="Proteomes" id="UP000801428"/>
    </source>
</evidence>
<protein>
    <submittedName>
        <fullName evidence="1">Uncharacterized protein</fullName>
    </submittedName>
</protein>
<comment type="caution">
    <text evidence="1">The sequence shown here is derived from an EMBL/GenBank/DDBJ whole genome shotgun (WGS) entry which is preliminary data.</text>
</comment>
<sequence length="87" mass="9216">MRIHRHAIPLLLTAAERALGQAPSFNITAISAFNNASRLECWQLAAPPILGRGAVNFDIGNFNGAFVGIIPPNTTSGLLSNAPEVHI</sequence>
<dbReference type="OrthoDB" id="3223416at2759"/>
<reference evidence="1" key="1">
    <citation type="submission" date="2019-04" db="EMBL/GenBank/DDBJ databases">
        <title>Sequencing of skin fungus with MAO and IRED activity.</title>
        <authorList>
            <person name="Marsaioli A.J."/>
            <person name="Bonatto J.M.C."/>
            <person name="Reis Junior O."/>
        </authorList>
    </citation>
    <scope>NUCLEOTIDE SEQUENCE</scope>
    <source>
        <strain evidence="1">30M1</strain>
    </source>
</reference>
<accession>A0A9P4TP03</accession>